<feature type="chain" id="PRO_5044293480" description="Lipoprotein SmpA/OmlA domain-containing protein" evidence="1">
    <location>
        <begin position="20"/>
        <end position="129"/>
    </location>
</feature>
<proteinExistence type="predicted"/>
<dbReference type="AlphaFoldDB" id="A0AB33CDN1"/>
<feature type="signal peptide" evidence="1">
    <location>
        <begin position="1"/>
        <end position="19"/>
    </location>
</feature>
<dbReference type="RefSeq" id="WP_089111752.1">
    <property type="nucleotide sequence ID" value="NZ_CP022263.1"/>
</dbReference>
<organism evidence="2 3">
    <name type="scientific">Xanthomonas citri pv. vignicola</name>
    <dbReference type="NCBI Taxonomy" id="473426"/>
    <lineage>
        <taxon>Bacteria</taxon>
        <taxon>Pseudomonadati</taxon>
        <taxon>Pseudomonadota</taxon>
        <taxon>Gammaproteobacteria</taxon>
        <taxon>Lysobacterales</taxon>
        <taxon>Lysobacteraceae</taxon>
        <taxon>Xanthomonas</taxon>
    </lineage>
</organism>
<evidence type="ECO:0000313" key="3">
    <source>
        <dbReference type="Proteomes" id="UP000198357"/>
    </source>
</evidence>
<keyword evidence="1" id="KW-0732">Signal</keyword>
<dbReference type="Proteomes" id="UP000198357">
    <property type="component" value="Chromosome"/>
</dbReference>
<dbReference type="EMBL" id="CP022263">
    <property type="protein sequence ID" value="ASK91066.1"/>
    <property type="molecule type" value="Genomic_DNA"/>
</dbReference>
<name>A0AB33CDN1_XANCI</name>
<accession>A0AB33CDN1</accession>
<reference evidence="2 3" key="1">
    <citation type="submission" date="2017-06" db="EMBL/GenBank/DDBJ databases">
        <title>First complete genome sequences of Xanthomonas citri pv. vignicola strains CFBP 7111, CFBP 7112 and CFBP 7113 using long-read technology.</title>
        <authorList>
            <person name="Ruh M."/>
            <person name="Briand M."/>
            <person name="Bonneau S."/>
            <person name="Jacques M.A."/>
            <person name="Chen N.W.G."/>
        </authorList>
    </citation>
    <scope>NUCLEOTIDE SEQUENCE [LARGE SCALE GENOMIC DNA]</scope>
    <source>
        <strain evidence="2 3">CFBP7111</strain>
    </source>
</reference>
<evidence type="ECO:0000313" key="2">
    <source>
        <dbReference type="EMBL" id="ASK91066.1"/>
    </source>
</evidence>
<evidence type="ECO:0000256" key="1">
    <source>
        <dbReference type="SAM" id="SignalP"/>
    </source>
</evidence>
<sequence>MKRMFWLVAMLCVLCGAKATLGTDFNAANLTRLEIGRTNLQEAIALLGAPPASSVVGRTGAIGYTWQYTAAKASMWTGKSSVDAKRIVLVFDTDGKFQRILDLQGIPLDPDSHKRLVVEPAARAAASNR</sequence>
<gene>
    <name evidence="2" type="ORF">XcvCFBP7111P_05735</name>
</gene>
<protein>
    <recommendedName>
        <fullName evidence="4">Lipoprotein SmpA/OmlA domain-containing protein</fullName>
    </recommendedName>
</protein>
<evidence type="ECO:0008006" key="4">
    <source>
        <dbReference type="Google" id="ProtNLM"/>
    </source>
</evidence>